<dbReference type="Gene3D" id="3.60.10.10">
    <property type="entry name" value="Endonuclease/exonuclease/phosphatase"/>
    <property type="match status" value="1"/>
</dbReference>
<dbReference type="RefSeq" id="WP_093451509.1">
    <property type="nucleotide sequence ID" value="NZ_FNZG01000003.1"/>
</dbReference>
<dbReference type="SUPFAM" id="SSF56219">
    <property type="entry name" value="DNase I-like"/>
    <property type="match status" value="1"/>
</dbReference>
<gene>
    <name evidence="2" type="ORF">SAMN05421762_1739</name>
</gene>
<feature type="domain" description="Endonuclease/exonuclease/phosphatase" evidence="1">
    <location>
        <begin position="9"/>
        <end position="226"/>
    </location>
</feature>
<evidence type="ECO:0000313" key="3">
    <source>
        <dbReference type="Proteomes" id="UP000231644"/>
    </source>
</evidence>
<keyword evidence="2" id="KW-0269">Exonuclease</keyword>
<keyword evidence="3" id="KW-1185">Reference proteome</keyword>
<name>A0A1I1L2D6_9RHOB</name>
<dbReference type="OrthoDB" id="9813425at2"/>
<evidence type="ECO:0000259" key="1">
    <source>
        <dbReference type="Pfam" id="PF03372"/>
    </source>
</evidence>
<protein>
    <submittedName>
        <fullName evidence="2">Metal-dependent hydrolase, endonuclease/exonuclease/phosphatase family</fullName>
    </submittedName>
</protein>
<dbReference type="GO" id="GO:0004527">
    <property type="term" value="F:exonuclease activity"/>
    <property type="evidence" value="ECO:0007669"/>
    <property type="project" value="UniProtKB-KW"/>
</dbReference>
<keyword evidence="2" id="KW-0540">Nuclease</keyword>
<dbReference type="Pfam" id="PF03372">
    <property type="entry name" value="Exo_endo_phos"/>
    <property type="match status" value="1"/>
</dbReference>
<keyword evidence="2" id="KW-0255">Endonuclease</keyword>
<dbReference type="Proteomes" id="UP000231644">
    <property type="component" value="Unassembled WGS sequence"/>
</dbReference>
<keyword evidence="2" id="KW-0378">Hydrolase</keyword>
<proteinExistence type="predicted"/>
<evidence type="ECO:0000313" key="2">
    <source>
        <dbReference type="EMBL" id="SFC67179.1"/>
    </source>
</evidence>
<dbReference type="GO" id="GO:0004519">
    <property type="term" value="F:endonuclease activity"/>
    <property type="evidence" value="ECO:0007669"/>
    <property type="project" value="UniProtKB-KW"/>
</dbReference>
<organism evidence="2 3">
    <name type="scientific">Pseudooceanicola nitratireducens</name>
    <dbReference type="NCBI Taxonomy" id="517719"/>
    <lineage>
        <taxon>Bacteria</taxon>
        <taxon>Pseudomonadati</taxon>
        <taxon>Pseudomonadota</taxon>
        <taxon>Alphaproteobacteria</taxon>
        <taxon>Rhodobacterales</taxon>
        <taxon>Paracoccaceae</taxon>
        <taxon>Pseudooceanicola</taxon>
    </lineage>
</organism>
<accession>A0A1I1L2D6</accession>
<dbReference type="InterPro" id="IPR005135">
    <property type="entry name" value="Endo/exonuclease/phosphatase"/>
</dbReference>
<dbReference type="EMBL" id="FOLX01000001">
    <property type="protein sequence ID" value="SFC67179.1"/>
    <property type="molecule type" value="Genomic_DNA"/>
</dbReference>
<reference evidence="2 3" key="1">
    <citation type="submission" date="2016-10" db="EMBL/GenBank/DDBJ databases">
        <authorList>
            <person name="de Groot N.N."/>
        </authorList>
    </citation>
    <scope>NUCLEOTIDE SEQUENCE [LARGE SCALE GENOMIC DNA]</scope>
    <source>
        <strain evidence="2 3">DSM 29619</strain>
    </source>
</reference>
<dbReference type="AlphaFoldDB" id="A0A1I1L2D6"/>
<dbReference type="InterPro" id="IPR036691">
    <property type="entry name" value="Endo/exonu/phosph_ase_sf"/>
</dbReference>
<sequence>MKALSLKVATWNLQKCVGMDLRRDPGRSLRVLSDIGADLVVLQEVDKRLPPRPAALPRDMIRAEGWQLLPFSPVSPGGPSVGWHGNTMLMRPGLTLREIDQITLPGLEPRGAIRAELTTLIGPLRVIGVHLGLRRRDRLAQLHAISAHLADLPPAPTLLAGDINEWGAIEVLDHALDGLSFLPAPATFPSLRPLGRLDRFALCPRLRATHPPSAHLAQPARIASDHLPLTVTLIAP</sequence>
<dbReference type="STRING" id="517719.SAMN05421762_1739"/>